<evidence type="ECO:0000259" key="4">
    <source>
        <dbReference type="Pfam" id="PF00685"/>
    </source>
</evidence>
<dbReference type="EC" id="2.8.2.-" evidence="3"/>
<accession>A0A7J6E5J8</accession>
<comment type="similarity">
    <text evidence="1 3">Belongs to the sulfotransferase 1 family.</text>
</comment>
<evidence type="ECO:0000256" key="3">
    <source>
        <dbReference type="RuleBase" id="RU361155"/>
    </source>
</evidence>
<dbReference type="GO" id="GO:0008146">
    <property type="term" value="F:sulfotransferase activity"/>
    <property type="evidence" value="ECO:0007669"/>
    <property type="project" value="InterPro"/>
</dbReference>
<dbReference type="PANTHER" id="PTHR11783">
    <property type="entry name" value="SULFOTRANSFERASE SULT"/>
    <property type="match status" value="1"/>
</dbReference>
<protein>
    <recommendedName>
        <fullName evidence="3">Sulfotransferase</fullName>
        <ecNumber evidence="3">2.8.2.-</ecNumber>
    </recommendedName>
</protein>
<evidence type="ECO:0000313" key="6">
    <source>
        <dbReference type="Proteomes" id="UP000525078"/>
    </source>
</evidence>
<gene>
    <name evidence="5" type="ORF">F8388_024349</name>
</gene>
<sequence>MSKENNDQLSSDHHHDHLIPEYLQENEIVEEFKDLVVSLPREKGWVASYLHQYQGFWHTTRQIQGVLSCQKYFKSSSLNDKDIILVSTPKSGTTWLKAIIFSLVNRSTFPDTKQNHPLLTTNPHVLVPFLELNLFLPSKSKLVIPNLISSSIPSNNYDSNPSLFSTHLPYVSLPESIKTSPCKLVYLCRNPKDVFISLWHFTNRLRPQNLAKNTMEESFEKFCNGVSLYGPFWDHSLGYWEVSLECPEKVLFLNYDKIKKEPFLHVKKLAEFLGFPFSLEEEANGDVARILELCSFDNLSNLVVNKSGRLSSGEENKTFFRRGEVGDWINYMTPEMAERLDSLVEKKLHGSGLEF</sequence>
<evidence type="ECO:0000256" key="2">
    <source>
        <dbReference type="ARBA" id="ARBA00022679"/>
    </source>
</evidence>
<dbReference type="SUPFAM" id="SSF52540">
    <property type="entry name" value="P-loop containing nucleoside triphosphate hydrolases"/>
    <property type="match status" value="1"/>
</dbReference>
<dbReference type="Pfam" id="PF00685">
    <property type="entry name" value="Sulfotransfer_1"/>
    <property type="match status" value="1"/>
</dbReference>
<reference evidence="5 6" key="1">
    <citation type="journal article" date="2020" name="bioRxiv">
        <title>Sequence and annotation of 42 cannabis genomes reveals extensive copy number variation in cannabinoid synthesis and pathogen resistance genes.</title>
        <authorList>
            <person name="Mckernan K.J."/>
            <person name="Helbert Y."/>
            <person name="Kane L.T."/>
            <person name="Ebling H."/>
            <person name="Zhang L."/>
            <person name="Liu B."/>
            <person name="Eaton Z."/>
            <person name="Mclaughlin S."/>
            <person name="Kingan S."/>
            <person name="Baybayan P."/>
            <person name="Concepcion G."/>
            <person name="Jordan M."/>
            <person name="Riva A."/>
            <person name="Barbazuk W."/>
            <person name="Harkins T."/>
        </authorList>
    </citation>
    <scope>NUCLEOTIDE SEQUENCE [LARGE SCALE GENOMIC DNA]</scope>
    <source>
        <strain evidence="6">cv. Jamaican Lion 4</strain>
        <tissue evidence="5">Leaf</tissue>
    </source>
</reference>
<keyword evidence="2 3" id="KW-0808">Transferase</keyword>
<dbReference type="InterPro" id="IPR000863">
    <property type="entry name" value="Sulfotransferase_dom"/>
</dbReference>
<organism evidence="5 6">
    <name type="scientific">Cannabis sativa</name>
    <name type="common">Hemp</name>
    <name type="synonym">Marijuana</name>
    <dbReference type="NCBI Taxonomy" id="3483"/>
    <lineage>
        <taxon>Eukaryota</taxon>
        <taxon>Viridiplantae</taxon>
        <taxon>Streptophyta</taxon>
        <taxon>Embryophyta</taxon>
        <taxon>Tracheophyta</taxon>
        <taxon>Spermatophyta</taxon>
        <taxon>Magnoliopsida</taxon>
        <taxon>eudicotyledons</taxon>
        <taxon>Gunneridae</taxon>
        <taxon>Pentapetalae</taxon>
        <taxon>rosids</taxon>
        <taxon>fabids</taxon>
        <taxon>Rosales</taxon>
        <taxon>Cannabaceae</taxon>
        <taxon>Cannabis</taxon>
    </lineage>
</organism>
<evidence type="ECO:0000313" key="5">
    <source>
        <dbReference type="EMBL" id="KAF4353544.1"/>
    </source>
</evidence>
<dbReference type="Proteomes" id="UP000525078">
    <property type="component" value="Unassembled WGS sequence"/>
</dbReference>
<dbReference type="OrthoDB" id="205623at2759"/>
<dbReference type="Gene3D" id="3.40.50.300">
    <property type="entry name" value="P-loop containing nucleotide triphosphate hydrolases"/>
    <property type="match status" value="1"/>
</dbReference>
<evidence type="ECO:0000256" key="1">
    <source>
        <dbReference type="ARBA" id="ARBA00005771"/>
    </source>
</evidence>
<dbReference type="InterPro" id="IPR027417">
    <property type="entry name" value="P-loop_NTPase"/>
</dbReference>
<feature type="domain" description="Sulfotransferase" evidence="4">
    <location>
        <begin position="80"/>
        <end position="352"/>
    </location>
</feature>
<comment type="caution">
    <text evidence="5">The sequence shown here is derived from an EMBL/GenBank/DDBJ whole genome shotgun (WGS) entry which is preliminary data.</text>
</comment>
<name>A0A7J6E5J8_CANSA</name>
<dbReference type="AlphaFoldDB" id="A0A7J6E5J8"/>
<dbReference type="EMBL" id="JAATIP010000293">
    <property type="protein sequence ID" value="KAF4353544.1"/>
    <property type="molecule type" value="Genomic_DNA"/>
</dbReference>
<proteinExistence type="inferred from homology"/>